<dbReference type="Pfam" id="PF00055">
    <property type="entry name" value="Laminin_N"/>
    <property type="match status" value="1"/>
</dbReference>
<gene>
    <name evidence="4" type="ORF">HF086_007161</name>
</gene>
<keyword evidence="2" id="KW-0424">Laminin EGF-like domain</keyword>
<evidence type="ECO:0000256" key="2">
    <source>
        <dbReference type="ARBA" id="ARBA00023292"/>
    </source>
</evidence>
<reference evidence="4" key="1">
    <citation type="journal article" date="2021" name="G3 (Bethesda)">
        <title>Genome and transcriptome analysis of the beet armyworm Spodoptera exigua reveals targets for pest control. .</title>
        <authorList>
            <person name="Simon S."/>
            <person name="Breeschoten T."/>
            <person name="Jansen H.J."/>
            <person name="Dirks R.P."/>
            <person name="Schranz M.E."/>
            <person name="Ros V.I.D."/>
        </authorList>
    </citation>
    <scope>NUCLEOTIDE SEQUENCE</scope>
    <source>
        <strain evidence="4">TB_SE_WUR_2020</strain>
    </source>
</reference>
<dbReference type="InterPro" id="IPR008211">
    <property type="entry name" value="Laminin_N"/>
</dbReference>
<evidence type="ECO:0000313" key="4">
    <source>
        <dbReference type="EMBL" id="KAH9636209.1"/>
    </source>
</evidence>
<evidence type="ECO:0000256" key="1">
    <source>
        <dbReference type="ARBA" id="ARBA00023157"/>
    </source>
</evidence>
<organism evidence="4 5">
    <name type="scientific">Spodoptera exigua</name>
    <name type="common">Beet armyworm</name>
    <name type="synonym">Noctua fulgens</name>
    <dbReference type="NCBI Taxonomy" id="7107"/>
    <lineage>
        <taxon>Eukaryota</taxon>
        <taxon>Metazoa</taxon>
        <taxon>Ecdysozoa</taxon>
        <taxon>Arthropoda</taxon>
        <taxon>Hexapoda</taxon>
        <taxon>Insecta</taxon>
        <taxon>Pterygota</taxon>
        <taxon>Neoptera</taxon>
        <taxon>Endopterygota</taxon>
        <taxon>Lepidoptera</taxon>
        <taxon>Glossata</taxon>
        <taxon>Ditrysia</taxon>
        <taxon>Noctuoidea</taxon>
        <taxon>Noctuidae</taxon>
        <taxon>Amphipyrinae</taxon>
        <taxon>Spodoptera</taxon>
    </lineage>
</organism>
<feature type="domain" description="Laminin N-terminal" evidence="3">
    <location>
        <begin position="1"/>
        <end position="97"/>
    </location>
</feature>
<dbReference type="EMBL" id="JACEFF010000511">
    <property type="protein sequence ID" value="KAH9636209.1"/>
    <property type="molecule type" value="Genomic_DNA"/>
</dbReference>
<dbReference type="PROSITE" id="PS51117">
    <property type="entry name" value="LAMININ_NTER"/>
    <property type="match status" value="1"/>
</dbReference>
<dbReference type="Gene3D" id="2.60.120.260">
    <property type="entry name" value="Galactose-binding domain-like"/>
    <property type="match status" value="1"/>
</dbReference>
<evidence type="ECO:0000313" key="5">
    <source>
        <dbReference type="Proteomes" id="UP000814243"/>
    </source>
</evidence>
<keyword evidence="1" id="KW-1015">Disulfide bond</keyword>
<sequence length="97" mass="10399">MPAPLDVAPYSSVYANATCGHAGTEEYCRDTPGKRGVVCDVCEGDGGSAWRRHPAAHAHDNDPATWWQSPTLAAGDYQHVELVAILPDVSIPSFSNY</sequence>
<dbReference type="AlphaFoldDB" id="A0A922MGD1"/>
<proteinExistence type="predicted"/>
<accession>A0A922MGD1</accession>
<evidence type="ECO:0000259" key="3">
    <source>
        <dbReference type="PROSITE" id="PS51117"/>
    </source>
</evidence>
<comment type="caution">
    <text evidence="4">The sequence shown here is derived from an EMBL/GenBank/DDBJ whole genome shotgun (WGS) entry which is preliminary data.</text>
</comment>
<dbReference type="Proteomes" id="UP000814243">
    <property type="component" value="Unassembled WGS sequence"/>
</dbReference>
<name>A0A922MGD1_SPOEX</name>
<protein>
    <recommendedName>
        <fullName evidence="3">Laminin N-terminal domain-containing protein</fullName>
    </recommendedName>
</protein>